<dbReference type="Proteomes" id="UP001592528">
    <property type="component" value="Unassembled WGS sequence"/>
</dbReference>
<keyword evidence="4 6" id="KW-1133">Transmembrane helix</keyword>
<evidence type="ECO:0000259" key="7">
    <source>
        <dbReference type="Pfam" id="PF12823"/>
    </source>
</evidence>
<evidence type="ECO:0000256" key="2">
    <source>
        <dbReference type="ARBA" id="ARBA00022475"/>
    </source>
</evidence>
<keyword evidence="3 6" id="KW-0812">Transmembrane</keyword>
<accession>A0ABV6UVD7</accession>
<comment type="subcellular location">
    <subcellularLocation>
        <location evidence="1">Cell membrane</location>
        <topology evidence="1">Multi-pass membrane protein</topology>
    </subcellularLocation>
</comment>
<dbReference type="PANTHER" id="PTHR40077">
    <property type="entry name" value="MEMBRANE PROTEIN-RELATED"/>
    <property type="match status" value="1"/>
</dbReference>
<keyword evidence="2" id="KW-1003">Cell membrane</keyword>
<evidence type="ECO:0000256" key="3">
    <source>
        <dbReference type="ARBA" id="ARBA00022692"/>
    </source>
</evidence>
<protein>
    <submittedName>
        <fullName evidence="8">DUF3817 domain-containing protein</fullName>
    </submittedName>
</protein>
<evidence type="ECO:0000256" key="4">
    <source>
        <dbReference type="ARBA" id="ARBA00022989"/>
    </source>
</evidence>
<dbReference type="InterPro" id="IPR023845">
    <property type="entry name" value="DUF3817_TM"/>
</dbReference>
<feature type="transmembrane region" description="Helical" evidence="6">
    <location>
        <begin position="67"/>
        <end position="86"/>
    </location>
</feature>
<evidence type="ECO:0000256" key="6">
    <source>
        <dbReference type="SAM" id="Phobius"/>
    </source>
</evidence>
<dbReference type="EMBL" id="JBHEZZ010000020">
    <property type="protein sequence ID" value="MFC1405421.1"/>
    <property type="molecule type" value="Genomic_DNA"/>
</dbReference>
<reference evidence="8 9" key="1">
    <citation type="submission" date="2024-09" db="EMBL/GenBank/DDBJ databases">
        <authorList>
            <person name="Lee S.D."/>
        </authorList>
    </citation>
    <scope>NUCLEOTIDE SEQUENCE [LARGE SCALE GENOMIC DNA]</scope>
    <source>
        <strain evidence="8 9">N1-5</strain>
    </source>
</reference>
<proteinExistence type="predicted"/>
<evidence type="ECO:0000256" key="5">
    <source>
        <dbReference type="ARBA" id="ARBA00023136"/>
    </source>
</evidence>
<evidence type="ECO:0000256" key="1">
    <source>
        <dbReference type="ARBA" id="ARBA00004651"/>
    </source>
</evidence>
<keyword evidence="9" id="KW-1185">Reference proteome</keyword>
<dbReference type="Pfam" id="PF12823">
    <property type="entry name" value="DUF3817"/>
    <property type="match status" value="1"/>
</dbReference>
<dbReference type="NCBIfam" id="TIGR03954">
    <property type="entry name" value="integ_memb_HG"/>
    <property type="match status" value="1"/>
</dbReference>
<feature type="domain" description="DUF3817" evidence="7">
    <location>
        <begin position="7"/>
        <end position="91"/>
    </location>
</feature>
<name>A0ABV6UVD7_9ACTN</name>
<feature type="transmembrane region" description="Helical" evidence="6">
    <location>
        <begin position="38"/>
        <end position="61"/>
    </location>
</feature>
<dbReference type="RefSeq" id="WP_030262517.1">
    <property type="nucleotide sequence ID" value="NZ_JBHEZZ010000020.1"/>
</dbReference>
<dbReference type="PANTHER" id="PTHR40077:SF1">
    <property type="entry name" value="MEMBRANE PROTEIN"/>
    <property type="match status" value="1"/>
</dbReference>
<gene>
    <name evidence="8" type="ORF">ACEZDJ_29465</name>
</gene>
<sequence length="105" mass="11822">MKNSAVHRLRLVSMPEGLSFVLLLVCTVLKYTTSFNAVPVLGMLHGILFIFYVVFALWAWYAQRWSFGHAAWVLVLSVIPGGGFYAERLMAREEREGFETPAVAV</sequence>
<evidence type="ECO:0000313" key="9">
    <source>
        <dbReference type="Proteomes" id="UP001592528"/>
    </source>
</evidence>
<organism evidence="8 9">
    <name type="scientific">Streptacidiphilus cavernicola</name>
    <dbReference type="NCBI Taxonomy" id="3342716"/>
    <lineage>
        <taxon>Bacteria</taxon>
        <taxon>Bacillati</taxon>
        <taxon>Actinomycetota</taxon>
        <taxon>Actinomycetes</taxon>
        <taxon>Kitasatosporales</taxon>
        <taxon>Streptomycetaceae</taxon>
        <taxon>Streptacidiphilus</taxon>
    </lineage>
</organism>
<keyword evidence="5 6" id="KW-0472">Membrane</keyword>
<comment type="caution">
    <text evidence="8">The sequence shown here is derived from an EMBL/GenBank/DDBJ whole genome shotgun (WGS) entry which is preliminary data.</text>
</comment>
<evidence type="ECO:0000313" key="8">
    <source>
        <dbReference type="EMBL" id="MFC1405421.1"/>
    </source>
</evidence>